<comment type="caution">
    <text evidence="10">The sequence shown here is derived from an EMBL/GenBank/DDBJ whole genome shotgun (WGS) entry which is preliminary data.</text>
</comment>
<dbReference type="EMBL" id="VOLR01000011">
    <property type="protein sequence ID" value="TWX59667.1"/>
    <property type="molecule type" value="Genomic_DNA"/>
</dbReference>
<dbReference type="InterPro" id="IPR002052">
    <property type="entry name" value="DNA_methylase_N6_adenine_CS"/>
</dbReference>
<evidence type="ECO:0000256" key="5">
    <source>
        <dbReference type="ARBA" id="ARBA00022691"/>
    </source>
</evidence>
<dbReference type="Proteomes" id="UP000321917">
    <property type="component" value="Unassembled WGS sequence"/>
</dbReference>
<dbReference type="InterPro" id="IPR007848">
    <property type="entry name" value="Small_mtfrase_dom"/>
</dbReference>
<keyword evidence="5 6" id="KW-0949">S-adenosyl-L-methionine</keyword>
<dbReference type="HAMAP" id="MF_01862">
    <property type="entry name" value="16SrRNA_methyltr_C"/>
    <property type="match status" value="1"/>
</dbReference>
<dbReference type="Pfam" id="PF05175">
    <property type="entry name" value="MTS"/>
    <property type="match status" value="1"/>
</dbReference>
<evidence type="ECO:0000259" key="8">
    <source>
        <dbReference type="Pfam" id="PF08468"/>
    </source>
</evidence>
<keyword evidence="3 6" id="KW-0489">Methyltransferase</keyword>
<feature type="domain" description="Methyltransferase small" evidence="7">
    <location>
        <begin position="179"/>
        <end position="344"/>
    </location>
</feature>
<evidence type="ECO:0000256" key="4">
    <source>
        <dbReference type="ARBA" id="ARBA00022679"/>
    </source>
</evidence>
<keyword evidence="1 6" id="KW-0963">Cytoplasm</keyword>
<dbReference type="Pfam" id="PF08468">
    <property type="entry name" value="MTS_N"/>
    <property type="match status" value="1"/>
</dbReference>
<dbReference type="GO" id="GO:0005737">
    <property type="term" value="C:cytoplasm"/>
    <property type="evidence" value="ECO:0007669"/>
    <property type="project" value="UniProtKB-SubCell"/>
</dbReference>
<dbReference type="InterPro" id="IPR046977">
    <property type="entry name" value="RsmC/RlmG"/>
</dbReference>
<dbReference type="CDD" id="cd02440">
    <property type="entry name" value="AdoMet_MTases"/>
    <property type="match status" value="1"/>
</dbReference>
<proteinExistence type="inferred from homology"/>
<dbReference type="InterPro" id="IPR023543">
    <property type="entry name" value="rRNA_ssu_MeTfrase_C"/>
</dbReference>
<dbReference type="PROSITE" id="PS00092">
    <property type="entry name" value="N6_MTASE"/>
    <property type="match status" value="1"/>
</dbReference>
<reference evidence="10 12" key="1">
    <citation type="submission" date="2019-07" db="EMBL/GenBank/DDBJ databases">
        <title>Genomes of sea-ice associated Colwellia species.</title>
        <authorList>
            <person name="Bowman J.P."/>
        </authorList>
    </citation>
    <scope>NUCLEOTIDE SEQUENCE [LARGE SCALE GENOMIC DNA]</scope>
    <source>
        <strain evidence="9 11">ACAM 607</strain>
        <strain evidence="10 12">IC036</strain>
    </source>
</reference>
<dbReference type="AlphaFoldDB" id="A0A5C6QK96"/>
<dbReference type="OrthoDB" id="9816072at2"/>
<dbReference type="InterPro" id="IPR013675">
    <property type="entry name" value="Mtase_sm_N"/>
</dbReference>
<keyword evidence="11" id="KW-1185">Reference proteome</keyword>
<gene>
    <name evidence="6" type="primary">rsmC</name>
    <name evidence="9" type="ORF">ESZ26_09535</name>
    <name evidence="10" type="ORF">ESZ27_05535</name>
</gene>
<keyword evidence="4 6" id="KW-0808">Transferase</keyword>
<comment type="similarity">
    <text evidence="6">Belongs to the methyltransferase superfamily. RsmC family.</text>
</comment>
<dbReference type="PANTHER" id="PTHR47816:SF4">
    <property type="entry name" value="RIBOSOMAL RNA SMALL SUBUNIT METHYLTRANSFERASE C"/>
    <property type="match status" value="1"/>
</dbReference>
<dbReference type="EC" id="2.1.1.172" evidence="6"/>
<dbReference type="GO" id="GO:0003676">
    <property type="term" value="F:nucleic acid binding"/>
    <property type="evidence" value="ECO:0007669"/>
    <property type="project" value="InterPro"/>
</dbReference>
<comment type="subunit">
    <text evidence="6">Monomer.</text>
</comment>
<evidence type="ECO:0000256" key="3">
    <source>
        <dbReference type="ARBA" id="ARBA00022603"/>
    </source>
</evidence>
<dbReference type="Gene3D" id="3.40.50.150">
    <property type="entry name" value="Vaccinia Virus protein VP39"/>
    <property type="match status" value="2"/>
</dbReference>
<evidence type="ECO:0000256" key="6">
    <source>
        <dbReference type="HAMAP-Rule" id="MF_01862"/>
    </source>
</evidence>
<evidence type="ECO:0000313" key="9">
    <source>
        <dbReference type="EMBL" id="TWX59667.1"/>
    </source>
</evidence>
<dbReference type="SUPFAM" id="SSF53335">
    <property type="entry name" value="S-adenosyl-L-methionine-dependent methyltransferases"/>
    <property type="match status" value="1"/>
</dbReference>
<dbReference type="EMBL" id="VOLQ01000007">
    <property type="protein sequence ID" value="TWX69394.1"/>
    <property type="molecule type" value="Genomic_DNA"/>
</dbReference>
<dbReference type="GO" id="GO:0052914">
    <property type="term" value="F:16S rRNA (guanine(1207)-N(2))-methyltransferase activity"/>
    <property type="evidence" value="ECO:0007669"/>
    <property type="project" value="UniProtKB-EC"/>
</dbReference>
<feature type="domain" description="Methyltransferase small N-terminal" evidence="8">
    <location>
        <begin position="11"/>
        <end position="170"/>
    </location>
</feature>
<dbReference type="PANTHER" id="PTHR47816">
    <property type="entry name" value="RIBOSOMAL RNA SMALL SUBUNIT METHYLTRANSFERASE C"/>
    <property type="match status" value="1"/>
</dbReference>
<evidence type="ECO:0000256" key="1">
    <source>
        <dbReference type="ARBA" id="ARBA00022490"/>
    </source>
</evidence>
<comment type="function">
    <text evidence="6">Specifically methylates the guanine in position 1207 of 16S rRNA in the 30S particle.</text>
</comment>
<evidence type="ECO:0000313" key="11">
    <source>
        <dbReference type="Proteomes" id="UP000321525"/>
    </source>
</evidence>
<evidence type="ECO:0000313" key="12">
    <source>
        <dbReference type="Proteomes" id="UP000321917"/>
    </source>
</evidence>
<name>A0A5C6QK96_9GAMM</name>
<dbReference type="Proteomes" id="UP000321525">
    <property type="component" value="Unassembled WGS sequence"/>
</dbReference>
<accession>A0A5C6QK96</accession>
<organism evidence="10 12">
    <name type="scientific">Colwellia hornerae</name>
    <dbReference type="NCBI Taxonomy" id="89402"/>
    <lineage>
        <taxon>Bacteria</taxon>
        <taxon>Pseudomonadati</taxon>
        <taxon>Pseudomonadota</taxon>
        <taxon>Gammaproteobacteria</taxon>
        <taxon>Alteromonadales</taxon>
        <taxon>Colwelliaceae</taxon>
        <taxon>Colwellia</taxon>
    </lineage>
</organism>
<evidence type="ECO:0000256" key="2">
    <source>
        <dbReference type="ARBA" id="ARBA00022552"/>
    </source>
</evidence>
<evidence type="ECO:0000259" key="7">
    <source>
        <dbReference type="Pfam" id="PF05175"/>
    </source>
</evidence>
<keyword evidence="2 6" id="KW-0698">rRNA processing</keyword>
<dbReference type="InterPro" id="IPR029063">
    <property type="entry name" value="SAM-dependent_MTases_sf"/>
</dbReference>
<sequence>MRVTLLDNINQLLLRNPDLLKAKSPLFINLPVDDFFKEYHEIQPQAVMTCYNTNYQFHLQAERLELTQMTSVFNAHYQSNAVHDLVIIQFPKSKAELTFMLAMIKESVAKECLVLVVGENKSGIKSLAKLTEQQLGDCAKIDAARHCLLFASNMLATQESFILANWLKPYSFVLKDTTIDVVALPGVFSQNGLDIGTQVLLENLPKKINGELLDFGCGAGVIASYIGKVFPEVNLHLLDVNALALYSAQATLTLNNLTGNVFPSNSLSDVKGKFNHVISNPPFHQGLKTNYQATETFLSKIKPHLKPKGQVTVVANSFLRYQPIMEEEIGRTQILAKQKGFSLYHCSI</sequence>
<comment type="catalytic activity">
    <reaction evidence="6">
        <text>guanosine(1207) in 16S rRNA + S-adenosyl-L-methionine = N(2)-methylguanosine(1207) in 16S rRNA + S-adenosyl-L-homocysteine + H(+)</text>
        <dbReference type="Rhea" id="RHEA:42736"/>
        <dbReference type="Rhea" id="RHEA-COMP:10213"/>
        <dbReference type="Rhea" id="RHEA-COMP:10214"/>
        <dbReference type="ChEBI" id="CHEBI:15378"/>
        <dbReference type="ChEBI" id="CHEBI:57856"/>
        <dbReference type="ChEBI" id="CHEBI:59789"/>
        <dbReference type="ChEBI" id="CHEBI:74269"/>
        <dbReference type="ChEBI" id="CHEBI:74481"/>
        <dbReference type="EC" id="2.1.1.172"/>
    </reaction>
</comment>
<evidence type="ECO:0000313" key="10">
    <source>
        <dbReference type="EMBL" id="TWX69394.1"/>
    </source>
</evidence>
<comment type="subcellular location">
    <subcellularLocation>
        <location evidence="6">Cytoplasm</location>
    </subcellularLocation>
</comment>
<protein>
    <recommendedName>
        <fullName evidence="6">Ribosomal RNA small subunit methyltransferase C</fullName>
        <ecNumber evidence="6">2.1.1.172</ecNumber>
    </recommendedName>
    <alternativeName>
        <fullName evidence="6">16S rRNA m2G1207 methyltransferase</fullName>
    </alternativeName>
    <alternativeName>
        <fullName evidence="6">rRNA (guanine-N(2)-)-methyltransferase RsmC</fullName>
    </alternativeName>
</protein>